<dbReference type="SMART" id="SM00481">
    <property type="entry name" value="POLIIIAc"/>
    <property type="match status" value="1"/>
</dbReference>
<gene>
    <name evidence="3" type="ORF">SDC9_65289</name>
</gene>
<dbReference type="InterPro" id="IPR004013">
    <property type="entry name" value="PHP_dom"/>
</dbReference>
<keyword evidence="1" id="KW-0175">Coiled coil</keyword>
<reference evidence="3" key="1">
    <citation type="submission" date="2019-08" db="EMBL/GenBank/DDBJ databases">
        <authorList>
            <person name="Kucharzyk K."/>
            <person name="Murdoch R.W."/>
            <person name="Higgins S."/>
            <person name="Loffler F."/>
        </authorList>
    </citation>
    <scope>NUCLEOTIDE SEQUENCE</scope>
</reference>
<evidence type="ECO:0000313" key="3">
    <source>
        <dbReference type="EMBL" id="MPM18872.1"/>
    </source>
</evidence>
<dbReference type="InterPro" id="IPR027417">
    <property type="entry name" value="P-loop_NTPase"/>
</dbReference>
<dbReference type="GO" id="GO:0035312">
    <property type="term" value="F:5'-3' DNA exonuclease activity"/>
    <property type="evidence" value="ECO:0007669"/>
    <property type="project" value="TreeGrafter"/>
</dbReference>
<dbReference type="GO" id="GO:0004534">
    <property type="term" value="F:5'-3' RNA exonuclease activity"/>
    <property type="evidence" value="ECO:0007669"/>
    <property type="project" value="TreeGrafter"/>
</dbReference>
<dbReference type="Pfam" id="PF02811">
    <property type="entry name" value="PHP"/>
    <property type="match status" value="1"/>
</dbReference>
<comment type="caution">
    <text evidence="3">The sequence shown here is derived from an EMBL/GenBank/DDBJ whole genome shotgun (WGS) entry which is preliminary data.</text>
</comment>
<dbReference type="InterPro" id="IPR054787">
    <property type="entry name" value="TrlF_ATPase"/>
</dbReference>
<organism evidence="3">
    <name type="scientific">bioreactor metagenome</name>
    <dbReference type="NCBI Taxonomy" id="1076179"/>
    <lineage>
        <taxon>unclassified sequences</taxon>
        <taxon>metagenomes</taxon>
        <taxon>ecological metagenomes</taxon>
    </lineage>
</organism>
<evidence type="ECO:0000256" key="1">
    <source>
        <dbReference type="SAM" id="Coils"/>
    </source>
</evidence>
<dbReference type="SUPFAM" id="SSF89550">
    <property type="entry name" value="PHP domain-like"/>
    <property type="match status" value="1"/>
</dbReference>
<dbReference type="Gene3D" id="3.40.50.300">
    <property type="entry name" value="P-loop containing nucleotide triphosphate hydrolases"/>
    <property type="match status" value="2"/>
</dbReference>
<dbReference type="PANTHER" id="PTHR42924:SF3">
    <property type="entry name" value="POLYMERASE_HISTIDINOL PHOSPHATASE N-TERMINAL DOMAIN-CONTAINING PROTEIN"/>
    <property type="match status" value="1"/>
</dbReference>
<dbReference type="InterPro" id="IPR016195">
    <property type="entry name" value="Pol/histidinol_Pase-like"/>
</dbReference>
<dbReference type="SUPFAM" id="SSF52540">
    <property type="entry name" value="P-loop containing nucleoside triphosphate hydrolases"/>
    <property type="match status" value="1"/>
</dbReference>
<feature type="domain" description="Polymerase/histidinol phosphatase N-terminal" evidence="2">
    <location>
        <begin position="11"/>
        <end position="80"/>
    </location>
</feature>
<name>A0A644XRL1_9ZZZZ</name>
<feature type="coiled-coil region" evidence="1">
    <location>
        <begin position="635"/>
        <end position="665"/>
    </location>
</feature>
<dbReference type="InterPro" id="IPR003141">
    <property type="entry name" value="Pol/His_phosphatase_N"/>
</dbReference>
<accession>A0A644XRL1</accession>
<sequence length="922" mass="105887">MDYVGTRWYKCDFHLHTMMSECYKEKTDTPEEWMEKIKQSGLDCIAVTDHNDYHLINKMQEIGKEKDITVFPGVEITCDSSKIHMLVLFDSNKSNDKVRDFLSKCDIDTDLVGKNIGTSMSIFEVCEIAKEKGALVIAAHIDEYSGINSMSVSNIEKILNRKYIDAVQVVNTKAWNIFSETKDKSRMLGVLKEKYGEDFSLEEAEGWRKTYERAKKEGVPILTFSDNPCALRESKHGLWGIGQDYTWLKMDKNPNLESIRQALLSEEMRVRIKDESESIPEKMPMMWIKSICFKNTKINPYAPVNIELNPQLNSIIGGRGSGKSAVVRLLAGALTTISSYTLKGIKDEQTNFYKEYSNKDNLGVFAKNSLIEILIYRNNILYKIIIESIESMEKQTRKLFKFSNDSGTWEEILDSNYFNFLRIQAYTQKQIFEIGRDPDALLKIIDLAIPGIEKLVIEKNAMHESLIAKMAEIRSVENVISKEGELQLELKDCKEQIDTYKRSGIANLLELKQKYLKEEKIISDYLNEVLNIATELKNSTNRISIPNLIMDNLEVTDELGELINVNRVTIIGKVESIQKIITEIDESIKELKNNFEKTKWHLDKEMTNSDYENACHNLTIQGIAIEKLDELLLLQKQKQTELETIEKSKNKLQDLIKEKGEIYQKYLISFENIRKERTDFIQSVLKDEENVKIDLFNHSDKTSFENMIKEVTQKEGVSINEDIEYLEPIVFGKKGIEEFRRIITDIRNGAENKSISAVLRKAIRSIDAGQFDKMLSFIPEDELSVSYRPEGSRSFISLLTASAGQKTTAILTFILSYGEIPLLLDQPEDDLDNKLVYDLVVKRLKVAKQKRQIVVVTHNANIPVNGDAEYIASMDSESKYVKVKCAGTIDHECVRKEICDVMEGTEHAFEMRAKKYHFNIIE</sequence>
<dbReference type="NCBIfam" id="NF045780">
    <property type="entry name" value="TrlF_fam_ATP"/>
    <property type="match status" value="1"/>
</dbReference>
<dbReference type="Gene3D" id="3.20.20.140">
    <property type="entry name" value="Metal-dependent hydrolases"/>
    <property type="match status" value="1"/>
</dbReference>
<proteinExistence type="predicted"/>
<evidence type="ECO:0000259" key="2">
    <source>
        <dbReference type="SMART" id="SM00481"/>
    </source>
</evidence>
<dbReference type="PANTHER" id="PTHR42924">
    <property type="entry name" value="EXONUCLEASE"/>
    <property type="match status" value="1"/>
</dbReference>
<dbReference type="EMBL" id="VSSQ01003067">
    <property type="protein sequence ID" value="MPM18872.1"/>
    <property type="molecule type" value="Genomic_DNA"/>
</dbReference>
<protein>
    <recommendedName>
        <fullName evidence="2">Polymerase/histidinol phosphatase N-terminal domain-containing protein</fullName>
    </recommendedName>
</protein>
<dbReference type="AlphaFoldDB" id="A0A644XRL1"/>
<dbReference type="InterPro" id="IPR052018">
    <property type="entry name" value="PHP_domain"/>
</dbReference>